<evidence type="ECO:0000313" key="2">
    <source>
        <dbReference type="EMBL" id="CUS06720.1"/>
    </source>
</evidence>
<feature type="region of interest" description="Disordered" evidence="1">
    <location>
        <begin position="43"/>
        <end position="89"/>
    </location>
</feature>
<feature type="region of interest" description="Disordered" evidence="1">
    <location>
        <begin position="469"/>
        <end position="494"/>
    </location>
</feature>
<keyword evidence="3" id="KW-1185">Reference proteome</keyword>
<gene>
    <name evidence="2" type="ORF">GSTUAT00009204001</name>
</gene>
<organism evidence="2 3">
    <name type="scientific">Tuber aestivum</name>
    <name type="common">summer truffle</name>
    <dbReference type="NCBI Taxonomy" id="59557"/>
    <lineage>
        <taxon>Eukaryota</taxon>
        <taxon>Fungi</taxon>
        <taxon>Dikarya</taxon>
        <taxon>Ascomycota</taxon>
        <taxon>Pezizomycotina</taxon>
        <taxon>Pezizomycetes</taxon>
        <taxon>Pezizales</taxon>
        <taxon>Tuberaceae</taxon>
        <taxon>Tuber</taxon>
    </lineage>
</organism>
<dbReference type="AlphaFoldDB" id="A0A292PJP5"/>
<dbReference type="Proteomes" id="UP001412239">
    <property type="component" value="Unassembled WGS sequence"/>
</dbReference>
<evidence type="ECO:0000256" key="1">
    <source>
        <dbReference type="SAM" id="MobiDB-lite"/>
    </source>
</evidence>
<reference evidence="2" key="1">
    <citation type="submission" date="2015-10" db="EMBL/GenBank/DDBJ databases">
        <authorList>
            <person name="Regsiter A."/>
            <person name="william w."/>
        </authorList>
    </citation>
    <scope>NUCLEOTIDE SEQUENCE</scope>
    <source>
        <strain evidence="2">Montdore</strain>
    </source>
</reference>
<evidence type="ECO:0000313" key="3">
    <source>
        <dbReference type="Proteomes" id="UP001412239"/>
    </source>
</evidence>
<protein>
    <submittedName>
        <fullName evidence="2">Uncharacterized protein</fullName>
    </submittedName>
</protein>
<dbReference type="EMBL" id="LN891425">
    <property type="protein sequence ID" value="CUS06720.1"/>
    <property type="molecule type" value="Genomic_DNA"/>
</dbReference>
<name>A0A292PJP5_9PEZI</name>
<sequence length="647" mass="70290">MGKPPTAARFSWDLTSSCAQQRHGSWGRMNHRGPEVKEILFAPPAHQRNYEIKPRRKTSEAVCNTEPGRKRKRDKRESGENVGRKRGKGARVAGNMLKPVISSRSYSRDRLTLPSIHGTGLFKKGRASHPVKSGRSFRELPEAYIWLTTEPNSIGFEMRFLAETREDQAAPDRPEIPVVSGGEEFLRVSLGSEVSQSDSAQKSSGITHGDEVAHVTEMQGKVKHGLIPTSLAQLNGGRTTTELPQLRCVTQKKVVPGPASDVGDFFGALQTLLSPAHTASKRIMPGRTSSNKPKLIVANASAGRGSQGLKGSVDERLRKHVPGQSQAVSPSLEVGGLQLRGTEKAEGVFFGIRGDVRRPTKSGSDGEYKEQWSSSPLSALLRVCSAAPDEADSRRNMGSLAPHVMESASRAPPVRIKEMLGRDEARDQAGGLRYNGRVYDDNEWGGARGVTCCEKAKYEDREGQIQYRGDGWSVRGSGRQIGSDEGQGGGVGAKSRRGLARVGQATPFNVLSPCDQEWLDNSGSGCLRAEYLGANSPGGLTSAGTIARIEEEVEEMSADKSPGIPCWDWIDNPPEGTEIMQDSPKGPDILETKHVISGVNEGYKEDQYCSYSRRLMEDNGGFQTLPASANPGAHILGRKFWRPNLRA</sequence>
<feature type="compositionally biased region" description="Basic and acidic residues" evidence="1">
    <location>
        <begin position="48"/>
        <end position="59"/>
    </location>
</feature>
<accession>A0A292PJP5</accession>
<proteinExistence type="predicted"/>